<accession>A0ABR2FEG6</accession>
<comment type="caution">
    <text evidence="2">The sequence shown here is derived from an EMBL/GenBank/DDBJ whole genome shotgun (WGS) entry which is preliminary data.</text>
</comment>
<evidence type="ECO:0000313" key="3">
    <source>
        <dbReference type="Proteomes" id="UP001472677"/>
    </source>
</evidence>
<protein>
    <submittedName>
        <fullName evidence="2">Uncharacterized protein</fullName>
    </submittedName>
</protein>
<proteinExistence type="predicted"/>
<evidence type="ECO:0000256" key="1">
    <source>
        <dbReference type="SAM" id="MobiDB-lite"/>
    </source>
</evidence>
<keyword evidence="3" id="KW-1185">Reference proteome</keyword>
<organism evidence="2 3">
    <name type="scientific">Hibiscus sabdariffa</name>
    <name type="common">roselle</name>
    <dbReference type="NCBI Taxonomy" id="183260"/>
    <lineage>
        <taxon>Eukaryota</taxon>
        <taxon>Viridiplantae</taxon>
        <taxon>Streptophyta</taxon>
        <taxon>Embryophyta</taxon>
        <taxon>Tracheophyta</taxon>
        <taxon>Spermatophyta</taxon>
        <taxon>Magnoliopsida</taxon>
        <taxon>eudicotyledons</taxon>
        <taxon>Gunneridae</taxon>
        <taxon>Pentapetalae</taxon>
        <taxon>rosids</taxon>
        <taxon>malvids</taxon>
        <taxon>Malvales</taxon>
        <taxon>Malvaceae</taxon>
        <taxon>Malvoideae</taxon>
        <taxon>Hibiscus</taxon>
    </lineage>
</organism>
<reference evidence="2 3" key="1">
    <citation type="journal article" date="2024" name="G3 (Bethesda)">
        <title>Genome assembly of Hibiscus sabdariffa L. provides insights into metabolisms of medicinal natural products.</title>
        <authorList>
            <person name="Kim T."/>
        </authorList>
    </citation>
    <scope>NUCLEOTIDE SEQUENCE [LARGE SCALE GENOMIC DNA]</scope>
    <source>
        <strain evidence="2">TK-2024</strain>
        <tissue evidence="2">Old leaves</tissue>
    </source>
</reference>
<name>A0ABR2FEG6_9ROSI</name>
<feature type="region of interest" description="Disordered" evidence="1">
    <location>
        <begin position="139"/>
        <end position="161"/>
    </location>
</feature>
<gene>
    <name evidence="2" type="ORF">V6N12_069653</name>
</gene>
<feature type="compositionally biased region" description="Low complexity" evidence="1">
    <location>
        <begin position="149"/>
        <end position="161"/>
    </location>
</feature>
<evidence type="ECO:0000313" key="2">
    <source>
        <dbReference type="EMBL" id="KAK8579327.1"/>
    </source>
</evidence>
<dbReference type="Proteomes" id="UP001472677">
    <property type="component" value="Unassembled WGS sequence"/>
</dbReference>
<dbReference type="EMBL" id="JBBPBM010000006">
    <property type="protein sequence ID" value="KAK8579327.1"/>
    <property type="molecule type" value="Genomic_DNA"/>
</dbReference>
<sequence>MVGLPVILERPSDPVTAEDECLAKRVKNHADSEVEDLDQVGVEVMEADGVDGSVGQLDPSVTDAPDQQGHRFSYASVVAKDPVRHGKSREEPLLSPDEVVVLDEDCIINESSDFPTIKFSYRVHDQIDHKACVAAIPGSPTRVKDTSDQDQFTSSTSRSSSLHGPWIVSLIRRRQTAPSAPKEGRNGVGHIGMSLKGGSRFHVLQDVGLDDSVKEGPVEAMVTDDPNRVIQGGESSKASPMQASTALAPVRKNAAYLASNPERRSKKGPVAINVKPVMDVVTLVEGGSSEVCVRKVDSSTGNQRALSILESDAEGKSVARSRTGNGLGVLAEWVQSATNRIDSLVNTVHLIPSHNGMEMEVVVTSGPKPVSGGRDPVVVVGDSIDMVVHDGGGNPSS</sequence>